<dbReference type="InterPro" id="IPR000182">
    <property type="entry name" value="GNAT_dom"/>
</dbReference>
<dbReference type="CDD" id="cd04301">
    <property type="entry name" value="NAT_SF"/>
    <property type="match status" value="1"/>
</dbReference>
<dbReference type="Proteomes" id="UP000466586">
    <property type="component" value="Unassembled WGS sequence"/>
</dbReference>
<dbReference type="SUPFAM" id="SSF55729">
    <property type="entry name" value="Acyl-CoA N-acyltransferases (Nat)"/>
    <property type="match status" value="1"/>
</dbReference>
<dbReference type="PANTHER" id="PTHR43877:SF2">
    <property type="entry name" value="AMINOALKYLPHOSPHONATE N-ACETYLTRANSFERASE-RELATED"/>
    <property type="match status" value="1"/>
</dbReference>
<dbReference type="RefSeq" id="WP_160843610.1">
    <property type="nucleotide sequence ID" value="NZ_WVHT01000002.1"/>
</dbReference>
<evidence type="ECO:0000256" key="1">
    <source>
        <dbReference type="ARBA" id="ARBA00022679"/>
    </source>
</evidence>
<evidence type="ECO:0000313" key="5">
    <source>
        <dbReference type="Proteomes" id="UP000466586"/>
    </source>
</evidence>
<dbReference type="InterPro" id="IPR050832">
    <property type="entry name" value="Bact_Acetyltransf"/>
</dbReference>
<reference evidence="4 5" key="1">
    <citation type="submission" date="2019-11" db="EMBL/GenBank/DDBJ databases">
        <title>Pedobacter sp. HMF7647 Genome sequencing and assembly.</title>
        <authorList>
            <person name="Kang H."/>
            <person name="Kim H."/>
            <person name="Joh K."/>
        </authorList>
    </citation>
    <scope>NUCLEOTIDE SEQUENCE [LARGE SCALE GENOMIC DNA]</scope>
    <source>
        <strain evidence="4 5">HMF7647</strain>
    </source>
</reference>
<dbReference type="AlphaFoldDB" id="A0A7K1Y790"/>
<dbReference type="EMBL" id="WVHT01000002">
    <property type="protein sequence ID" value="MXV50436.1"/>
    <property type="molecule type" value="Genomic_DNA"/>
</dbReference>
<name>A0A7K1Y790_9SPHI</name>
<evidence type="ECO:0000256" key="2">
    <source>
        <dbReference type="ARBA" id="ARBA00023315"/>
    </source>
</evidence>
<dbReference type="Gene3D" id="3.40.630.30">
    <property type="match status" value="1"/>
</dbReference>
<keyword evidence="1 4" id="KW-0808">Transferase</keyword>
<comment type="caution">
    <text evidence="4">The sequence shown here is derived from an EMBL/GenBank/DDBJ whole genome shotgun (WGS) entry which is preliminary data.</text>
</comment>
<keyword evidence="5" id="KW-1185">Reference proteome</keyword>
<evidence type="ECO:0000313" key="4">
    <source>
        <dbReference type="EMBL" id="MXV50436.1"/>
    </source>
</evidence>
<keyword evidence="2" id="KW-0012">Acyltransferase</keyword>
<feature type="domain" description="N-acetyltransferase" evidence="3">
    <location>
        <begin position="3"/>
        <end position="170"/>
    </location>
</feature>
<proteinExistence type="predicted"/>
<gene>
    <name evidence="4" type="ORF">GS399_05575</name>
</gene>
<accession>A0A7K1Y790</accession>
<protein>
    <submittedName>
        <fullName evidence="4">GNAT family N-acetyltransferase</fullName>
    </submittedName>
</protein>
<dbReference type="InterPro" id="IPR016181">
    <property type="entry name" value="Acyl_CoA_acyltransferase"/>
</dbReference>
<dbReference type="PANTHER" id="PTHR43877">
    <property type="entry name" value="AMINOALKYLPHOSPHONATE N-ACETYLTRANSFERASE-RELATED-RELATED"/>
    <property type="match status" value="1"/>
</dbReference>
<sequence length="173" mass="19835">MHYEFRKAETKDVNNIWDVLQQAIARRKEDGSRQWQDGYPNPEVVQSDIDKQAGFMLCDADTVIGYCAVFVNDEPAYEKIDGKWLTNGDFVAVHRVAVSDQYTGKGLAKIILRFVEEYAMSMQIVSIKADTNFDNPAMMKTFEKLGYSYCGEVYFRGGARRAYEKVLKPNFNL</sequence>
<organism evidence="4 5">
    <name type="scientific">Hufsiella arboris</name>
    <dbReference type="NCBI Taxonomy" id="2695275"/>
    <lineage>
        <taxon>Bacteria</taxon>
        <taxon>Pseudomonadati</taxon>
        <taxon>Bacteroidota</taxon>
        <taxon>Sphingobacteriia</taxon>
        <taxon>Sphingobacteriales</taxon>
        <taxon>Sphingobacteriaceae</taxon>
        <taxon>Hufsiella</taxon>
    </lineage>
</organism>
<dbReference type="Pfam" id="PF00583">
    <property type="entry name" value="Acetyltransf_1"/>
    <property type="match status" value="1"/>
</dbReference>
<dbReference type="PROSITE" id="PS51186">
    <property type="entry name" value="GNAT"/>
    <property type="match status" value="1"/>
</dbReference>
<evidence type="ECO:0000259" key="3">
    <source>
        <dbReference type="PROSITE" id="PS51186"/>
    </source>
</evidence>
<dbReference type="GO" id="GO:0016747">
    <property type="term" value="F:acyltransferase activity, transferring groups other than amino-acyl groups"/>
    <property type="evidence" value="ECO:0007669"/>
    <property type="project" value="InterPro"/>
</dbReference>